<dbReference type="EMBL" id="JBHSPC010000042">
    <property type="protein sequence ID" value="MFC5671633.1"/>
    <property type="molecule type" value="Genomic_DNA"/>
</dbReference>
<keyword evidence="3" id="KW-1185">Reference proteome</keyword>
<dbReference type="Gene3D" id="3.30.43.10">
    <property type="entry name" value="Uridine Diphospho-n-acetylenolpyruvylglucosamine Reductase, domain 2"/>
    <property type="match status" value="1"/>
</dbReference>
<dbReference type="Proteomes" id="UP001596183">
    <property type="component" value="Unassembled WGS sequence"/>
</dbReference>
<dbReference type="SUPFAM" id="SSF56176">
    <property type="entry name" value="FAD-binding/transporter-associated domain-like"/>
    <property type="match status" value="1"/>
</dbReference>
<gene>
    <name evidence="2" type="ORF">ACFP2V_16335</name>
</gene>
<dbReference type="InterPro" id="IPR036318">
    <property type="entry name" value="FAD-bd_PCMH-like_sf"/>
</dbReference>
<name>A0ABW0XPB2_9ACTN</name>
<organism evidence="2 3">
    <name type="scientific">Streptomyces incanus</name>
    <dbReference type="NCBI Taxonomy" id="887453"/>
    <lineage>
        <taxon>Bacteria</taxon>
        <taxon>Bacillati</taxon>
        <taxon>Actinomycetota</taxon>
        <taxon>Actinomycetes</taxon>
        <taxon>Kitasatosporales</taxon>
        <taxon>Streptomycetaceae</taxon>
        <taxon>Streptomyces</taxon>
    </lineage>
</organism>
<dbReference type="InterPro" id="IPR016167">
    <property type="entry name" value="FAD-bd_PCMH_sub1"/>
</dbReference>
<evidence type="ECO:0000256" key="1">
    <source>
        <dbReference type="ARBA" id="ARBA00023002"/>
    </source>
</evidence>
<protein>
    <submittedName>
        <fullName evidence="2">Uncharacterized protein</fullName>
    </submittedName>
</protein>
<accession>A0ABW0XPB2</accession>
<evidence type="ECO:0000313" key="2">
    <source>
        <dbReference type="EMBL" id="MFC5671633.1"/>
    </source>
</evidence>
<evidence type="ECO:0000313" key="3">
    <source>
        <dbReference type="Proteomes" id="UP001596183"/>
    </source>
</evidence>
<sequence>MIDRGHPDCDEARTVWNGLIDRRPALIARCAGTADVVETVRVAQAPSPRQHPRWRAPGGG</sequence>
<dbReference type="RefSeq" id="WP_381212064.1">
    <property type="nucleotide sequence ID" value="NZ_JBHSPC010000042.1"/>
</dbReference>
<reference evidence="3" key="1">
    <citation type="journal article" date="2019" name="Int. J. Syst. Evol. Microbiol.">
        <title>The Global Catalogue of Microorganisms (GCM) 10K type strain sequencing project: providing services to taxonomists for standard genome sequencing and annotation.</title>
        <authorList>
            <consortium name="The Broad Institute Genomics Platform"/>
            <consortium name="The Broad Institute Genome Sequencing Center for Infectious Disease"/>
            <person name="Wu L."/>
            <person name="Ma J."/>
        </authorList>
    </citation>
    <scope>NUCLEOTIDE SEQUENCE [LARGE SCALE GENOMIC DNA]</scope>
    <source>
        <strain evidence="3">JCM 13852</strain>
    </source>
</reference>
<comment type="caution">
    <text evidence="2">The sequence shown here is derived from an EMBL/GenBank/DDBJ whole genome shotgun (WGS) entry which is preliminary data.</text>
</comment>
<proteinExistence type="predicted"/>
<keyword evidence="1" id="KW-0560">Oxidoreductase</keyword>